<protein>
    <submittedName>
        <fullName evidence="3">Condensation domain-containing protein</fullName>
    </submittedName>
</protein>
<dbReference type="STRING" id="1210089.GCA_001613165_03216"/>
<evidence type="ECO:0000313" key="4">
    <source>
        <dbReference type="Proteomes" id="UP000255355"/>
    </source>
</evidence>
<organism evidence="3 4">
    <name type="scientific">Nocardia mexicana</name>
    <dbReference type="NCBI Taxonomy" id="279262"/>
    <lineage>
        <taxon>Bacteria</taxon>
        <taxon>Bacillati</taxon>
        <taxon>Actinomycetota</taxon>
        <taxon>Actinomycetes</taxon>
        <taxon>Mycobacteriales</taxon>
        <taxon>Nocardiaceae</taxon>
        <taxon>Nocardia</taxon>
    </lineage>
</organism>
<feature type="region of interest" description="Disordered" evidence="1">
    <location>
        <begin position="475"/>
        <end position="496"/>
    </location>
</feature>
<dbReference type="Gene3D" id="3.30.559.30">
    <property type="entry name" value="Nonribosomal peptide synthetase, condensation domain"/>
    <property type="match status" value="1"/>
</dbReference>
<proteinExistence type="predicted"/>
<dbReference type="EMBL" id="QQAZ01000005">
    <property type="protein sequence ID" value="RDI50891.1"/>
    <property type="molecule type" value="Genomic_DNA"/>
</dbReference>
<dbReference type="GO" id="GO:0003824">
    <property type="term" value="F:catalytic activity"/>
    <property type="evidence" value="ECO:0007669"/>
    <property type="project" value="InterPro"/>
</dbReference>
<gene>
    <name evidence="3" type="ORF">DFR68_105368</name>
</gene>
<name>A0A370H990_9NOCA</name>
<feature type="domain" description="Condensation" evidence="2">
    <location>
        <begin position="57"/>
        <end position="383"/>
    </location>
</feature>
<dbReference type="SUPFAM" id="SSF52777">
    <property type="entry name" value="CoA-dependent acyltransferases"/>
    <property type="match status" value="2"/>
</dbReference>
<evidence type="ECO:0000256" key="1">
    <source>
        <dbReference type="SAM" id="MobiDB-lite"/>
    </source>
</evidence>
<keyword evidence="4" id="KW-1185">Reference proteome</keyword>
<feature type="compositionally biased region" description="Polar residues" evidence="1">
    <location>
        <begin position="481"/>
        <end position="496"/>
    </location>
</feature>
<reference evidence="3 4" key="1">
    <citation type="submission" date="2018-07" db="EMBL/GenBank/DDBJ databases">
        <title>Genomic Encyclopedia of Type Strains, Phase IV (KMG-IV): sequencing the most valuable type-strain genomes for metagenomic binning, comparative biology and taxonomic classification.</title>
        <authorList>
            <person name="Goeker M."/>
        </authorList>
    </citation>
    <scope>NUCLEOTIDE SEQUENCE [LARGE SCALE GENOMIC DNA]</scope>
    <source>
        <strain evidence="3 4">DSM 44952</strain>
    </source>
</reference>
<accession>A0A370H990</accession>
<dbReference type="Gene3D" id="3.30.559.10">
    <property type="entry name" value="Chloramphenicol acetyltransferase-like domain"/>
    <property type="match status" value="1"/>
</dbReference>
<comment type="caution">
    <text evidence="3">The sequence shown here is derived from an EMBL/GenBank/DDBJ whole genome shotgun (WGS) entry which is preliminary data.</text>
</comment>
<dbReference type="InterPro" id="IPR023213">
    <property type="entry name" value="CAT-like_dom_sf"/>
</dbReference>
<dbReference type="AlphaFoldDB" id="A0A370H990"/>
<dbReference type="Pfam" id="PF00668">
    <property type="entry name" value="Condensation"/>
    <property type="match status" value="1"/>
</dbReference>
<dbReference type="Proteomes" id="UP000255355">
    <property type="component" value="Unassembled WGS sequence"/>
</dbReference>
<evidence type="ECO:0000313" key="3">
    <source>
        <dbReference type="EMBL" id="RDI50891.1"/>
    </source>
</evidence>
<dbReference type="InterPro" id="IPR001242">
    <property type="entry name" value="Condensation_dom"/>
</dbReference>
<dbReference type="GO" id="GO:0008610">
    <property type="term" value="P:lipid biosynthetic process"/>
    <property type="evidence" value="ECO:0007669"/>
    <property type="project" value="UniProtKB-ARBA"/>
</dbReference>
<dbReference type="RefSeq" id="WP_068020195.1">
    <property type="nucleotide sequence ID" value="NZ_QQAZ01000005.1"/>
</dbReference>
<evidence type="ECO:0000259" key="2">
    <source>
        <dbReference type="Pfam" id="PF00668"/>
    </source>
</evidence>
<sequence>MEFIELADYPVRAGRVTEWLPTARTHWADWPRDSRAVSYNHEYHLRNALEHSRVRTREHSWLGHVLRIDGPLDGPAWQTALEAWVDRHEVLRSHVAVEGGRTARYTLGPGAVRVRPVEAAQPATAMSTYRLVQQLLDDRTSPLDWPAHLCVTIDGRDSFTAIVAADHAVMDGYSTTSIGGELRALYAAARSGGRAELPETASYVDFCGKERQRADATGTDHPAVARWREFLSGTAGERPRPGVLADAAARPVTPVLPDDAVHAAAPQRTLAIEVLDAAATERAAAATREQGHGLVAALLAAFAAAGTEPTGAAEFRSVVPMHTRDEPRWAGSLGWFVGLAPYRIDCDARGLADLIAPSGDELRRVRDAATVPFARVSELLDIRPRISLMVSYMDIRAMIGADDWPGTDTRWLRSRTRSADEFFFWFLRTTAGVTLNMRYPGTARATRDVHRHVLRVRRLLDDYARRGDARLRIASHDPFGTTPTSRSIGQGASTWR</sequence>